<protein>
    <submittedName>
        <fullName evidence="2">Uncharacterized protein</fullName>
    </submittedName>
</protein>
<dbReference type="EMBL" id="JXTB01000110">
    <property type="protein sequence ID" value="PON62739.1"/>
    <property type="molecule type" value="Genomic_DNA"/>
</dbReference>
<proteinExistence type="predicted"/>
<dbReference type="Proteomes" id="UP000237105">
    <property type="component" value="Unassembled WGS sequence"/>
</dbReference>
<name>A0A2P5CNW0_PARAD</name>
<comment type="caution">
    <text evidence="2">The sequence shown here is derived from an EMBL/GenBank/DDBJ whole genome shotgun (WGS) entry which is preliminary data.</text>
</comment>
<feature type="region of interest" description="Disordered" evidence="1">
    <location>
        <begin position="18"/>
        <end position="65"/>
    </location>
</feature>
<reference evidence="3" key="1">
    <citation type="submission" date="2016-06" db="EMBL/GenBank/DDBJ databases">
        <title>Parallel loss of symbiosis genes in relatives of nitrogen-fixing non-legume Parasponia.</title>
        <authorList>
            <person name="Van Velzen R."/>
            <person name="Holmer R."/>
            <person name="Bu F."/>
            <person name="Rutten L."/>
            <person name="Van Zeijl A."/>
            <person name="Liu W."/>
            <person name="Santuari L."/>
            <person name="Cao Q."/>
            <person name="Sharma T."/>
            <person name="Shen D."/>
            <person name="Roswanjaya Y."/>
            <person name="Wardhani T."/>
            <person name="Kalhor M.S."/>
            <person name="Jansen J."/>
            <person name="Van den Hoogen J."/>
            <person name="Gungor B."/>
            <person name="Hartog M."/>
            <person name="Hontelez J."/>
            <person name="Verver J."/>
            <person name="Yang W.-C."/>
            <person name="Schijlen E."/>
            <person name="Repin R."/>
            <person name="Schilthuizen M."/>
            <person name="Schranz E."/>
            <person name="Heidstra R."/>
            <person name="Miyata K."/>
            <person name="Fedorova E."/>
            <person name="Kohlen W."/>
            <person name="Bisseling T."/>
            <person name="Smit S."/>
            <person name="Geurts R."/>
        </authorList>
    </citation>
    <scope>NUCLEOTIDE SEQUENCE [LARGE SCALE GENOMIC DNA]</scope>
    <source>
        <strain evidence="3">cv. WU1-14</strain>
    </source>
</reference>
<dbReference type="AlphaFoldDB" id="A0A2P5CNW0"/>
<accession>A0A2P5CNW0</accession>
<gene>
    <name evidence="2" type="ORF">PanWU01x14_136510</name>
</gene>
<feature type="compositionally biased region" description="Polar residues" evidence="1">
    <location>
        <begin position="18"/>
        <end position="36"/>
    </location>
</feature>
<feature type="compositionally biased region" description="Basic and acidic residues" evidence="1">
    <location>
        <begin position="37"/>
        <end position="46"/>
    </location>
</feature>
<sequence length="65" mass="7316">MALGYERKNNIRSCFHNNTDHLLQSGSGTNQTSTANDKIKEARSELEAAQTNRHSPENSEREKQA</sequence>
<evidence type="ECO:0000313" key="2">
    <source>
        <dbReference type="EMBL" id="PON62739.1"/>
    </source>
</evidence>
<organism evidence="2 3">
    <name type="scientific">Parasponia andersonii</name>
    <name type="common">Sponia andersonii</name>
    <dbReference type="NCBI Taxonomy" id="3476"/>
    <lineage>
        <taxon>Eukaryota</taxon>
        <taxon>Viridiplantae</taxon>
        <taxon>Streptophyta</taxon>
        <taxon>Embryophyta</taxon>
        <taxon>Tracheophyta</taxon>
        <taxon>Spermatophyta</taxon>
        <taxon>Magnoliopsida</taxon>
        <taxon>eudicotyledons</taxon>
        <taxon>Gunneridae</taxon>
        <taxon>Pentapetalae</taxon>
        <taxon>rosids</taxon>
        <taxon>fabids</taxon>
        <taxon>Rosales</taxon>
        <taxon>Cannabaceae</taxon>
        <taxon>Parasponia</taxon>
    </lineage>
</organism>
<keyword evidence="3" id="KW-1185">Reference proteome</keyword>
<evidence type="ECO:0000256" key="1">
    <source>
        <dbReference type="SAM" id="MobiDB-lite"/>
    </source>
</evidence>
<feature type="compositionally biased region" description="Basic and acidic residues" evidence="1">
    <location>
        <begin position="54"/>
        <end position="65"/>
    </location>
</feature>
<evidence type="ECO:0000313" key="3">
    <source>
        <dbReference type="Proteomes" id="UP000237105"/>
    </source>
</evidence>
<feature type="non-terminal residue" evidence="2">
    <location>
        <position position="65"/>
    </location>
</feature>